<dbReference type="STRING" id="56857.A0A200QCP1"/>
<proteinExistence type="predicted"/>
<evidence type="ECO:0000313" key="3">
    <source>
        <dbReference type="EMBL" id="OVA08243.1"/>
    </source>
</evidence>
<feature type="region of interest" description="Disordered" evidence="1">
    <location>
        <begin position="231"/>
        <end position="339"/>
    </location>
</feature>
<evidence type="ECO:0000259" key="2">
    <source>
        <dbReference type="PROSITE" id="PS51980"/>
    </source>
</evidence>
<dbReference type="PROSITE" id="PS51980">
    <property type="entry name" value="OCEL"/>
    <property type="match status" value="1"/>
</dbReference>
<dbReference type="EMBL" id="MVGT01002338">
    <property type="protein sequence ID" value="OVA08243.1"/>
    <property type="molecule type" value="Genomic_DNA"/>
</dbReference>
<protein>
    <recommendedName>
        <fullName evidence="2">OCEL domain-containing protein</fullName>
    </recommendedName>
</protein>
<dbReference type="OrthoDB" id="4869960at2759"/>
<keyword evidence="4" id="KW-1185">Reference proteome</keyword>
<dbReference type="Proteomes" id="UP000195402">
    <property type="component" value="Unassembled WGS sequence"/>
</dbReference>
<feature type="compositionally biased region" description="Polar residues" evidence="1">
    <location>
        <begin position="444"/>
        <end position="466"/>
    </location>
</feature>
<evidence type="ECO:0000313" key="4">
    <source>
        <dbReference type="Proteomes" id="UP000195402"/>
    </source>
</evidence>
<feature type="compositionally biased region" description="Polar residues" evidence="1">
    <location>
        <begin position="282"/>
        <end position="293"/>
    </location>
</feature>
<gene>
    <name evidence="3" type="ORF">BVC80_1101g52</name>
</gene>
<feature type="compositionally biased region" description="Acidic residues" evidence="1">
    <location>
        <begin position="539"/>
        <end position="550"/>
    </location>
</feature>
<feature type="compositionally biased region" description="Polar residues" evidence="1">
    <location>
        <begin position="307"/>
        <end position="321"/>
    </location>
</feature>
<feature type="domain" description="OCEL" evidence="2">
    <location>
        <begin position="1136"/>
        <end position="1244"/>
    </location>
</feature>
<dbReference type="PANTHER" id="PTHR38372:SF2">
    <property type="entry name" value="DENTIN SIALOPHOSPHOPROTEIN-LIKE PROTEIN"/>
    <property type="match status" value="1"/>
</dbReference>
<feature type="region of interest" description="Disordered" evidence="1">
    <location>
        <begin position="628"/>
        <end position="1128"/>
    </location>
</feature>
<feature type="compositionally biased region" description="Basic and acidic residues" evidence="1">
    <location>
        <begin position="916"/>
        <end position="945"/>
    </location>
</feature>
<dbReference type="Pfam" id="PF07303">
    <property type="entry name" value="Occludin_ELL"/>
    <property type="match status" value="1"/>
</dbReference>
<dbReference type="FunCoup" id="A0A200QCP1">
    <property type="interactions" value="1599"/>
</dbReference>
<feature type="compositionally biased region" description="Basic and acidic residues" evidence="1">
    <location>
        <begin position="782"/>
        <end position="791"/>
    </location>
</feature>
<organism evidence="3 4">
    <name type="scientific">Macleaya cordata</name>
    <name type="common">Five-seeded plume-poppy</name>
    <name type="synonym">Bocconia cordata</name>
    <dbReference type="NCBI Taxonomy" id="56857"/>
    <lineage>
        <taxon>Eukaryota</taxon>
        <taxon>Viridiplantae</taxon>
        <taxon>Streptophyta</taxon>
        <taxon>Embryophyta</taxon>
        <taxon>Tracheophyta</taxon>
        <taxon>Spermatophyta</taxon>
        <taxon>Magnoliopsida</taxon>
        <taxon>Ranunculales</taxon>
        <taxon>Papaveraceae</taxon>
        <taxon>Papaveroideae</taxon>
        <taxon>Macleaya</taxon>
    </lineage>
</organism>
<name>A0A200QCP1_MACCD</name>
<dbReference type="InterPro" id="IPR010844">
    <property type="entry name" value="Occludin_ELL"/>
</dbReference>
<feature type="compositionally biased region" description="Low complexity" evidence="1">
    <location>
        <begin position="947"/>
        <end position="965"/>
    </location>
</feature>
<accession>A0A200QCP1</accession>
<dbReference type="InParanoid" id="A0A200QCP1"/>
<feature type="compositionally biased region" description="Basic and acidic residues" evidence="1">
    <location>
        <begin position="721"/>
        <end position="734"/>
    </location>
</feature>
<feature type="compositionally biased region" description="Low complexity" evidence="1">
    <location>
        <begin position="1017"/>
        <end position="1027"/>
    </location>
</feature>
<feature type="compositionally biased region" description="Polar residues" evidence="1">
    <location>
        <begin position="1068"/>
        <end position="1083"/>
    </location>
</feature>
<feature type="compositionally biased region" description="Pro residues" evidence="1">
    <location>
        <begin position="29"/>
        <end position="43"/>
    </location>
</feature>
<feature type="region of interest" description="Disordered" evidence="1">
    <location>
        <begin position="438"/>
        <end position="589"/>
    </location>
</feature>
<feature type="compositionally biased region" description="Basic and acidic residues" evidence="1">
    <location>
        <begin position="551"/>
        <end position="562"/>
    </location>
</feature>
<feature type="compositionally biased region" description="Basic and acidic residues" evidence="1">
    <location>
        <begin position="848"/>
        <end position="860"/>
    </location>
</feature>
<feature type="compositionally biased region" description="Basic and acidic residues" evidence="1">
    <location>
        <begin position="875"/>
        <end position="887"/>
    </location>
</feature>
<reference evidence="3 4" key="1">
    <citation type="journal article" date="2017" name="Mol. Plant">
        <title>The Genome of Medicinal Plant Macleaya cordata Provides New Insights into Benzylisoquinoline Alkaloids Metabolism.</title>
        <authorList>
            <person name="Liu X."/>
            <person name="Liu Y."/>
            <person name="Huang P."/>
            <person name="Ma Y."/>
            <person name="Qing Z."/>
            <person name="Tang Q."/>
            <person name="Cao H."/>
            <person name="Cheng P."/>
            <person name="Zheng Y."/>
            <person name="Yuan Z."/>
            <person name="Zhou Y."/>
            <person name="Liu J."/>
            <person name="Tang Z."/>
            <person name="Zhuo Y."/>
            <person name="Zhang Y."/>
            <person name="Yu L."/>
            <person name="Huang J."/>
            <person name="Yang P."/>
            <person name="Peng Q."/>
            <person name="Zhang J."/>
            <person name="Jiang W."/>
            <person name="Zhang Z."/>
            <person name="Lin K."/>
            <person name="Ro D.K."/>
            <person name="Chen X."/>
            <person name="Xiong X."/>
            <person name="Shang Y."/>
            <person name="Huang S."/>
            <person name="Zeng J."/>
        </authorList>
    </citation>
    <scope>NUCLEOTIDE SEQUENCE [LARGE SCALE GENOMIC DNA]</scope>
    <source>
        <strain evidence="4">cv. BLH2017</strain>
        <tissue evidence="3">Root</tissue>
    </source>
</reference>
<feature type="compositionally biased region" description="Basic and acidic residues" evidence="1">
    <location>
        <begin position="822"/>
        <end position="841"/>
    </location>
</feature>
<feature type="compositionally biased region" description="Low complexity" evidence="1">
    <location>
        <begin position="498"/>
        <end position="535"/>
    </location>
</feature>
<feature type="compositionally biased region" description="Basic and acidic residues" evidence="1">
    <location>
        <begin position="469"/>
        <end position="480"/>
    </location>
</feature>
<dbReference type="OMA" id="DYWNFES"/>
<feature type="compositionally biased region" description="Polar residues" evidence="1">
    <location>
        <begin position="983"/>
        <end position="998"/>
    </location>
</feature>
<feature type="region of interest" description="Disordered" evidence="1">
    <location>
        <begin position="1"/>
        <end position="52"/>
    </location>
</feature>
<evidence type="ECO:0000256" key="1">
    <source>
        <dbReference type="SAM" id="MobiDB-lite"/>
    </source>
</evidence>
<feature type="compositionally biased region" description="Polar residues" evidence="1">
    <location>
        <begin position="696"/>
        <end position="706"/>
    </location>
</feature>
<sequence>MFGSSGKHGGRGRGGGGGGRGAKRIRSPYLPPPPHRPVGPPSAAPNRLSTGGAAVARNRHENTNPSVAPTAPDETFSLVSDDPLSYAMIIRLTPDLVDEIRRVEAQGGTAQIKFDSNANNPSGNVIDVGGKDFRFTWSHELGDLCDIYEERQSGEDGNGLLVESGCPWRKLNVQRILDESTKNHVKMRSEEAEQKLKSRKAIVLDNPSVKNQMKTLAAAAVDFNPRRMQFKSKKEPAFKKRKVEPAQVSIGGPPKSVFKSGFSSAAPAKGRLPVPSPPEQPVASTSPFGSGNLTKPPASVEAPQLLSKENTMNSGKETPSRTVHAVGHEVLGTKRGAGVTPKDLQSMLITLLLENPKGMSLKALEKAIGDTIPNCTKKIEPIIKKIATFQAPGRYFLKPGVELESFKKPSSGSGSSPDLAHDQTPLQESDLLEKVTAEEFEPQPQLSSKLEESNTIENIDIQQNSPDLFGDKKASDDSEGHASSSESGSDSDSESDSSDSGSESGSQSRSRSKSRSPAGSGSSSDSESDGSSSSKEGSDVDVDIMDDDKEEPEHKSQTHEVRLSTSPMPWRTPDDGPLQNGIDEDKPEGRVADAVNAAGDLHNDDYEINVVDVVDTVYEANTRSLEETMPFPADLNQPQDSQQMPFVRNVGNESQSMKDYPEQPESSNKMSKAKSKRGADLNYFDEKSESAKRSKTGSFTQPQTSGRIKDTFSSENPQHLSLDRPDQDPNKDHNVQITNKVGRDGNVDANSQKGYSLAMPGKSVSDAQRPGQRSGDLGTRGKAPDMERPIRYAENLPRVIEHSERSPNVPDKLDGSTLRSIHAHDKFSMGRDKHKEAHDEDGYAYDKSVGKNVREGDVGDKQSMLSDSHFRRHGEHAGKLKDVRQMADSHMGSFPKDNSKADPEISPLVNGKGKLLRREVSDLELGELREPIPAEETRGVKKQFDRNNSFKMSKNKSSASDNSDSVPTKGRTAGKTIQESRKQSPPNSIVGFSSNQESSFRKRTPEDDNEDSWMRPQQRVAQSQAQQMPRVDRTDSEVGSQLNRSADMGLKSRKNGYGDTHKKGPVSVPQQHDTKNAGQTMVPNTAKETKPQKSDAMADSNDRRKDSFWMESNNSSQKRRESSSDEDNCSYLKYEKDEPEHKGPIKDFSQYKEYVQEYCEKYGSYCSLNKNLETYRNDFNKLGRDLELAKGRDMERYYNILEQLKESYRQCGTRHKRLKKIFIVLHEELKYHGEEFNMKVDWSLGQETIGDVVIYGHPMPFFWVYVTKLLGTPESLKLVMEINAPVLAVADLHKDIFLLQHQCTVRHGYDTSWHANGTVMARSDTLMARLSTLMARLGTVDGGTVAGTVIDTLMARLDTANGTTNGTVRHGRHDVPARHGTAWSVPCQCAVPCPVICVHGTAHLTSLLVNISL</sequence>
<dbReference type="PANTHER" id="PTHR38372">
    <property type="entry name" value="DENTIN SIALOPHOSPHOPROTEIN-LIKE PROTEIN"/>
    <property type="match status" value="1"/>
</dbReference>
<comment type="caution">
    <text evidence="3">The sequence shown here is derived from an EMBL/GenBank/DDBJ whole genome shotgun (WGS) entry which is preliminary data.</text>
</comment>